<reference evidence="4 5" key="1">
    <citation type="submission" date="2020-02" db="EMBL/GenBank/DDBJ databases">
        <authorList>
            <person name="Chaudhuri R."/>
        </authorList>
    </citation>
    <scope>NUCLEOTIDE SEQUENCE [LARGE SCALE GENOMIC DNA]</scope>
    <source>
        <strain evidence="4">SFB21</strain>
    </source>
</reference>
<dbReference type="InterPro" id="IPR036938">
    <property type="entry name" value="PAP2/HPO_sf"/>
</dbReference>
<evidence type="ECO:0000256" key="2">
    <source>
        <dbReference type="SAM" id="SignalP"/>
    </source>
</evidence>
<dbReference type="SMART" id="SM00014">
    <property type="entry name" value="acidPPc"/>
    <property type="match status" value="1"/>
</dbReference>
<dbReference type="PRINTS" id="PR00483">
    <property type="entry name" value="BACPHPHTASE"/>
</dbReference>
<comment type="similarity">
    <text evidence="1">Belongs to the class A bacterial acid phosphatase family.</text>
</comment>
<dbReference type="SUPFAM" id="SSF48317">
    <property type="entry name" value="Acid phosphatase/Vanadium-dependent haloperoxidase"/>
    <property type="match status" value="1"/>
</dbReference>
<evidence type="ECO:0000256" key="1">
    <source>
        <dbReference type="PIRNR" id="PIRNR000897"/>
    </source>
</evidence>
<dbReference type="GO" id="GO:0003993">
    <property type="term" value="F:acid phosphatase activity"/>
    <property type="evidence" value="ECO:0007669"/>
    <property type="project" value="UniProtKB-EC"/>
</dbReference>
<name>A0A811GA39_9GAMM</name>
<keyword evidence="2" id="KW-0732">Signal</keyword>
<dbReference type="EMBL" id="CADDTS010000008">
    <property type="protein sequence ID" value="CAB1209263.1"/>
    <property type="molecule type" value="Genomic_DNA"/>
</dbReference>
<feature type="chain" id="PRO_5033060412" description="Acid phosphatase" evidence="2">
    <location>
        <begin position="27"/>
        <end position="244"/>
    </location>
</feature>
<evidence type="ECO:0000313" key="4">
    <source>
        <dbReference type="EMBL" id="CAB1209263.1"/>
    </source>
</evidence>
<feature type="signal peptide" evidence="2">
    <location>
        <begin position="1"/>
        <end position="26"/>
    </location>
</feature>
<dbReference type="Gene3D" id="1.20.144.10">
    <property type="entry name" value="Phosphatidic acid phosphatase type 2/haloperoxidase"/>
    <property type="match status" value="1"/>
</dbReference>
<organism evidence="4 5">
    <name type="scientific">Acinetobacter bouvetii</name>
    <dbReference type="NCBI Taxonomy" id="202951"/>
    <lineage>
        <taxon>Bacteria</taxon>
        <taxon>Pseudomonadati</taxon>
        <taxon>Pseudomonadota</taxon>
        <taxon>Gammaproteobacteria</taxon>
        <taxon>Moraxellales</taxon>
        <taxon>Moraxellaceae</taxon>
        <taxon>Acinetobacter</taxon>
    </lineage>
</organism>
<protein>
    <recommendedName>
        <fullName evidence="1">Acid phosphatase</fullName>
        <ecNumber evidence="1">3.1.3.2</ecNumber>
    </recommendedName>
</protein>
<dbReference type="CDD" id="cd03397">
    <property type="entry name" value="PAP2_acid_phosphatase"/>
    <property type="match status" value="1"/>
</dbReference>
<dbReference type="InterPro" id="IPR000326">
    <property type="entry name" value="PAP2/HPO"/>
</dbReference>
<dbReference type="EC" id="3.1.3.2" evidence="1"/>
<feature type="domain" description="Phosphatidic acid phosphatase type 2/haloperoxidase" evidence="3">
    <location>
        <begin position="110"/>
        <end position="220"/>
    </location>
</feature>
<evidence type="ECO:0000313" key="5">
    <source>
        <dbReference type="Proteomes" id="UP000489961"/>
    </source>
</evidence>
<dbReference type="PIRSF" id="PIRSF000897">
    <property type="entry name" value="Acid_Ptase_ClsA"/>
    <property type="match status" value="1"/>
</dbReference>
<dbReference type="Pfam" id="PF01569">
    <property type="entry name" value="PAP2"/>
    <property type="match status" value="1"/>
</dbReference>
<comment type="catalytic activity">
    <reaction evidence="1">
        <text>a phosphate monoester + H2O = an alcohol + phosphate</text>
        <dbReference type="Rhea" id="RHEA:15017"/>
        <dbReference type="ChEBI" id="CHEBI:15377"/>
        <dbReference type="ChEBI" id="CHEBI:30879"/>
        <dbReference type="ChEBI" id="CHEBI:43474"/>
        <dbReference type="ChEBI" id="CHEBI:67140"/>
        <dbReference type="EC" id="3.1.3.2"/>
    </reaction>
</comment>
<accession>A0A811GA39</accession>
<gene>
    <name evidence="4" type="primary">phoC</name>
    <name evidence="4" type="ORF">SFB21_0534</name>
</gene>
<dbReference type="GO" id="GO:0030288">
    <property type="term" value="C:outer membrane-bounded periplasmic space"/>
    <property type="evidence" value="ECO:0007669"/>
    <property type="project" value="InterPro"/>
</dbReference>
<keyword evidence="1 4" id="KW-0378">Hydrolase</keyword>
<evidence type="ECO:0000259" key="3">
    <source>
        <dbReference type="SMART" id="SM00014"/>
    </source>
</evidence>
<proteinExistence type="inferred from homology"/>
<dbReference type="InterPro" id="IPR001011">
    <property type="entry name" value="Acid_Pase_classA_bac"/>
</dbReference>
<dbReference type="Proteomes" id="UP000489961">
    <property type="component" value="Unassembled WGS sequence"/>
</dbReference>
<comment type="caution">
    <text evidence="4">The sequence shown here is derived from an EMBL/GenBank/DDBJ whole genome shotgun (WGS) entry which is preliminary data.</text>
</comment>
<dbReference type="AlphaFoldDB" id="A0A811GA39"/>
<dbReference type="RefSeq" id="WP_174558521.1">
    <property type="nucleotide sequence ID" value="NZ_CADDTS010000008.1"/>
</dbReference>
<sequence>MTPLKSIAQHIIPTFALFCVTSSSIAADAYLTANLAPNSLEILAKPSSPYSADFIRDQAIFKQSQSLKNTARWQQAKIDADVSNAHLGIPFSTAFGLEINEKNTPVLFEILRKIKLDSRYSTQTAKKHYNRERPYAYFNVSTCTPDEENAKNQFVSYPSGHTTIGWTYALVLAELRPDRQSEILKRGIEFGQSRVICNMHWQSDVDAGRLMGAAQYARLQADPVFKADMQKAKLEIQALLQKAP</sequence>